<evidence type="ECO:0000259" key="7">
    <source>
        <dbReference type="PROSITE" id="PS51195"/>
    </source>
</evidence>
<gene>
    <name evidence="8" type="primary">RH43</name>
    <name evidence="8" type="ORF">MHBO_001117</name>
</gene>
<keyword evidence="1" id="KW-0547">Nucleotide-binding</keyword>
<dbReference type="InterPro" id="IPR027417">
    <property type="entry name" value="P-loop_NTPase"/>
</dbReference>
<sequence length="398" mass="44922">MAEDANKNVSESKNLVDINAELLQKNPELASRNLVDKLAQEEASLLKGVNNERMPIMSAREVAQGVKYKTEMKTTWRLPKIYQKMTLKKQTKIRKKGKIEIHGNEILPPIEDFNGMRFPKAIRRVLKRKGIQKPTPIQIQGLPTILSGRDMIGIAFTGSGKTLVFALPMIMQALELELRLPLKRGEGPFAMMICPSRELCLQTLNVIKEFTRELGKSGFPELRSLLCMGGTDMRRQEKNFARGFHLMCATPGRLFDMLNKNKFNLDICTFVCLDEADRLIDLGFDEEIRNIFSFFKRQRQTVMFSATMPPKIQTFATSALVNPVIVNVGRAGAANLDVIQEVEYVKNESKILYLLECLKKTAPPVLIFCSKQSDVDDVHEYLLLKGVDVVAIHGGKCC</sequence>
<dbReference type="PROSITE" id="PS51195">
    <property type="entry name" value="Q_MOTIF"/>
    <property type="match status" value="1"/>
</dbReference>
<dbReference type="Pfam" id="PF00270">
    <property type="entry name" value="DEAD"/>
    <property type="match status" value="1"/>
</dbReference>
<dbReference type="GO" id="GO:0016787">
    <property type="term" value="F:hydrolase activity"/>
    <property type="evidence" value="ECO:0007669"/>
    <property type="project" value="UniProtKB-KW"/>
</dbReference>
<dbReference type="EMBL" id="JBDODL010000241">
    <property type="protein sequence ID" value="MES1919258.1"/>
    <property type="molecule type" value="Genomic_DNA"/>
</dbReference>
<keyword evidence="2 8" id="KW-0378">Hydrolase</keyword>
<comment type="caution">
    <text evidence="8">The sequence shown here is derived from an EMBL/GenBank/DDBJ whole genome shotgun (WGS) entry which is preliminary data.</text>
</comment>
<dbReference type="SMART" id="SM00487">
    <property type="entry name" value="DEXDc"/>
    <property type="match status" value="1"/>
</dbReference>
<feature type="domain" description="Helicase ATP-binding" evidence="6">
    <location>
        <begin position="142"/>
        <end position="326"/>
    </location>
</feature>
<organism evidence="8 9">
    <name type="scientific">Bonamia ostreae</name>
    <dbReference type="NCBI Taxonomy" id="126728"/>
    <lineage>
        <taxon>Eukaryota</taxon>
        <taxon>Sar</taxon>
        <taxon>Rhizaria</taxon>
        <taxon>Endomyxa</taxon>
        <taxon>Ascetosporea</taxon>
        <taxon>Haplosporida</taxon>
        <taxon>Bonamia</taxon>
    </lineage>
</organism>
<evidence type="ECO:0000256" key="5">
    <source>
        <dbReference type="PROSITE-ProRule" id="PRU00552"/>
    </source>
</evidence>
<evidence type="ECO:0000256" key="4">
    <source>
        <dbReference type="ARBA" id="ARBA00022840"/>
    </source>
</evidence>
<evidence type="ECO:0000313" key="9">
    <source>
        <dbReference type="Proteomes" id="UP001439008"/>
    </source>
</evidence>
<dbReference type="Proteomes" id="UP001439008">
    <property type="component" value="Unassembled WGS sequence"/>
</dbReference>
<evidence type="ECO:0000313" key="8">
    <source>
        <dbReference type="EMBL" id="MES1919258.1"/>
    </source>
</evidence>
<dbReference type="EC" id="3.6.4.13" evidence="8"/>
<dbReference type="InterPro" id="IPR014014">
    <property type="entry name" value="RNA_helicase_DEAD_Q_motif"/>
</dbReference>
<dbReference type="GO" id="GO:0003724">
    <property type="term" value="F:RNA helicase activity"/>
    <property type="evidence" value="ECO:0007669"/>
    <property type="project" value="UniProtKB-EC"/>
</dbReference>
<name>A0ABV2AHX2_9EUKA</name>
<evidence type="ECO:0000256" key="3">
    <source>
        <dbReference type="ARBA" id="ARBA00022806"/>
    </source>
</evidence>
<dbReference type="Gene3D" id="3.40.50.300">
    <property type="entry name" value="P-loop containing nucleotide triphosphate hydrolases"/>
    <property type="match status" value="2"/>
</dbReference>
<evidence type="ECO:0000259" key="6">
    <source>
        <dbReference type="PROSITE" id="PS51192"/>
    </source>
</evidence>
<keyword evidence="9" id="KW-1185">Reference proteome</keyword>
<dbReference type="InterPro" id="IPR014001">
    <property type="entry name" value="Helicase_ATP-bd"/>
</dbReference>
<dbReference type="PANTHER" id="PTHR47958">
    <property type="entry name" value="ATP-DEPENDENT RNA HELICASE DBP3"/>
    <property type="match status" value="1"/>
</dbReference>
<reference evidence="8 9" key="1">
    <citation type="journal article" date="2024" name="BMC Biol.">
        <title>Comparative genomics of Ascetosporea gives new insight into the evolutionary basis for animal parasitism in Rhizaria.</title>
        <authorList>
            <person name="Hiltunen Thoren M."/>
            <person name="Onut-Brannstrom I."/>
            <person name="Alfjorden A."/>
            <person name="Peckova H."/>
            <person name="Swords F."/>
            <person name="Hooper C."/>
            <person name="Holzer A.S."/>
            <person name="Bass D."/>
            <person name="Burki F."/>
        </authorList>
    </citation>
    <scope>NUCLEOTIDE SEQUENCE [LARGE SCALE GENOMIC DNA]</scope>
    <source>
        <strain evidence="8">20-A016</strain>
    </source>
</reference>
<keyword evidence="4" id="KW-0067">ATP-binding</keyword>
<accession>A0ABV2AHX2</accession>
<evidence type="ECO:0000256" key="2">
    <source>
        <dbReference type="ARBA" id="ARBA00022801"/>
    </source>
</evidence>
<feature type="short sequence motif" description="Q motif" evidence="5">
    <location>
        <begin position="111"/>
        <end position="139"/>
    </location>
</feature>
<proteinExistence type="predicted"/>
<keyword evidence="3 8" id="KW-0347">Helicase</keyword>
<protein>
    <submittedName>
        <fullName evidence="8">DEAD-box ATP-dependent RNA helicase 43</fullName>
        <ecNumber evidence="8">3.6.4.13</ecNumber>
    </submittedName>
</protein>
<feature type="domain" description="DEAD-box RNA helicase Q" evidence="7">
    <location>
        <begin position="111"/>
        <end position="139"/>
    </location>
</feature>
<dbReference type="InterPro" id="IPR011545">
    <property type="entry name" value="DEAD/DEAH_box_helicase_dom"/>
</dbReference>
<evidence type="ECO:0000256" key="1">
    <source>
        <dbReference type="ARBA" id="ARBA00022741"/>
    </source>
</evidence>
<dbReference type="PROSITE" id="PS51192">
    <property type="entry name" value="HELICASE_ATP_BIND_1"/>
    <property type="match status" value="1"/>
</dbReference>
<dbReference type="SUPFAM" id="SSF52540">
    <property type="entry name" value="P-loop containing nucleoside triphosphate hydrolases"/>
    <property type="match status" value="2"/>
</dbReference>